<keyword evidence="2" id="KW-0378">Hydrolase</keyword>
<proteinExistence type="predicted"/>
<gene>
    <name evidence="2" type="ORF">F4V73_17930</name>
</gene>
<dbReference type="Gene3D" id="3.60.21.10">
    <property type="match status" value="1"/>
</dbReference>
<dbReference type="PANTHER" id="PTHR30337:SF0">
    <property type="entry name" value="NUCLEASE SBCCD SUBUNIT D"/>
    <property type="match status" value="1"/>
</dbReference>
<protein>
    <submittedName>
        <fullName evidence="2">Exonuclease SbcCD subunit D</fullName>
    </submittedName>
</protein>
<dbReference type="PANTHER" id="PTHR30337">
    <property type="entry name" value="COMPONENT OF ATP-DEPENDENT DSDNA EXONUCLEASE"/>
    <property type="match status" value="1"/>
</dbReference>
<dbReference type="InterPro" id="IPR029052">
    <property type="entry name" value="Metallo-depent_PP-like"/>
</dbReference>
<name>A0A5M9QZL5_9GAMM</name>
<feature type="domain" description="Calcineurin-like phosphoesterase" evidence="1">
    <location>
        <begin position="10"/>
        <end position="208"/>
    </location>
</feature>
<dbReference type="EMBL" id="VXKB01000008">
    <property type="protein sequence ID" value="KAA8712996.1"/>
    <property type="molecule type" value="Genomic_DNA"/>
</dbReference>
<dbReference type="RefSeq" id="WP_150385162.1">
    <property type="nucleotide sequence ID" value="NZ_BAAAFS010000007.1"/>
</dbReference>
<keyword evidence="2" id="KW-0540">Nuclease</keyword>
<reference evidence="2 3" key="1">
    <citation type="submission" date="2019-09" db="EMBL/GenBank/DDBJ databases">
        <title>Draft genome sequence of various Type strains from the CCUG.</title>
        <authorList>
            <person name="Pineiro-Iglesias B."/>
            <person name="Tunovic T."/>
            <person name="Unosson C."/>
            <person name="Inganas E."/>
            <person name="Ohlen M."/>
            <person name="Cardew S."/>
            <person name="Jensie-Markopoulos S."/>
            <person name="Salva-Serra F."/>
            <person name="Jaen-Luchoro D."/>
            <person name="Karlsson R."/>
            <person name="Svensson-Stadler L."/>
            <person name="Chun J."/>
            <person name="Moore E."/>
        </authorList>
    </citation>
    <scope>NUCLEOTIDE SEQUENCE [LARGE SCALE GENOMIC DNA]</scope>
    <source>
        <strain evidence="2 3">CCUG 53682T</strain>
    </source>
</reference>
<dbReference type="AlphaFoldDB" id="A0A5M9QZL5"/>
<dbReference type="InterPro" id="IPR050535">
    <property type="entry name" value="DNA_Repair-Maintenance_Comp"/>
</dbReference>
<evidence type="ECO:0000259" key="1">
    <source>
        <dbReference type="Pfam" id="PF00149"/>
    </source>
</evidence>
<dbReference type="SUPFAM" id="SSF56300">
    <property type="entry name" value="Metallo-dependent phosphatases"/>
    <property type="match status" value="1"/>
</dbReference>
<accession>A0A5M9QZL5</accession>
<sequence length="363" mass="39266">MKIKKALYGLISDTHYHVWDAFAKTSHDGMNSRLKIQLDATREAAKAAKAAGAKALFHGGDVFHVRGSIAPTVLHYTSELYDWIINELGLDVYILAGNHDLETNDSVFSANASASFSKIGAHIVCSKSPHTFDIDGVKVHMISWYNDHKSLLHTVKELAKTLDSSVPNDLIIHTSINKAIPGMPDVGMEAEEFEGLGFRYVLSGHYHNHKEVIPGVISIGALTHQNWGDIGTTAGYMLINEDGSYSQHSTSAPVFIELEGDMDESLIKGNYVRIRAVIKDDEAGKYLEEVAVLMGAAGVTRNFTKESALAGAGEATAATARIDSLKESVGSYCVLLGKSDSDIDVTKLTALCEDVLSQAEGKE</sequence>
<evidence type="ECO:0000313" key="3">
    <source>
        <dbReference type="Proteomes" id="UP000322181"/>
    </source>
</evidence>
<evidence type="ECO:0000313" key="2">
    <source>
        <dbReference type="EMBL" id="KAA8712996.1"/>
    </source>
</evidence>
<comment type="caution">
    <text evidence="2">The sequence shown here is derived from an EMBL/GenBank/DDBJ whole genome shotgun (WGS) entry which is preliminary data.</text>
</comment>
<dbReference type="InterPro" id="IPR004843">
    <property type="entry name" value="Calcineurin-like_PHP"/>
</dbReference>
<dbReference type="Proteomes" id="UP000322181">
    <property type="component" value="Unassembled WGS sequence"/>
</dbReference>
<keyword evidence="2" id="KW-0269">Exonuclease</keyword>
<dbReference type="GO" id="GO:0004527">
    <property type="term" value="F:exonuclease activity"/>
    <property type="evidence" value="ECO:0007669"/>
    <property type="project" value="UniProtKB-KW"/>
</dbReference>
<dbReference type="Pfam" id="PF00149">
    <property type="entry name" value="Metallophos"/>
    <property type="match status" value="1"/>
</dbReference>
<organism evidence="2 3">
    <name type="scientific">Morganella psychrotolerans</name>
    <dbReference type="NCBI Taxonomy" id="368603"/>
    <lineage>
        <taxon>Bacteria</taxon>
        <taxon>Pseudomonadati</taxon>
        <taxon>Pseudomonadota</taxon>
        <taxon>Gammaproteobacteria</taxon>
        <taxon>Enterobacterales</taxon>
        <taxon>Morganellaceae</taxon>
        <taxon>Morganella</taxon>
    </lineage>
</organism>